<protein>
    <submittedName>
        <fullName evidence="2">Uncharacterized protein</fullName>
    </submittedName>
</protein>
<reference evidence="2" key="2">
    <citation type="submission" date="2020-09" db="EMBL/GenBank/DDBJ databases">
        <authorList>
            <person name="Sun Q."/>
            <person name="Ohkuma M."/>
        </authorList>
    </citation>
    <scope>NUCLEOTIDE SEQUENCE</scope>
    <source>
        <strain evidence="2">JCM 4125</strain>
    </source>
</reference>
<reference evidence="2" key="1">
    <citation type="journal article" date="2014" name="Int. J. Syst. Evol. Microbiol.">
        <title>Complete genome sequence of Corynebacterium casei LMG S-19264T (=DSM 44701T), isolated from a smear-ripened cheese.</title>
        <authorList>
            <consortium name="US DOE Joint Genome Institute (JGI-PGF)"/>
            <person name="Walter F."/>
            <person name="Albersmeier A."/>
            <person name="Kalinowski J."/>
            <person name="Ruckert C."/>
        </authorList>
    </citation>
    <scope>NUCLEOTIDE SEQUENCE</scope>
    <source>
        <strain evidence="2">JCM 4125</strain>
    </source>
</reference>
<comment type="caution">
    <text evidence="2">The sequence shown here is derived from an EMBL/GenBank/DDBJ whole genome shotgun (WGS) entry which is preliminary data.</text>
</comment>
<organism evidence="2 3">
    <name type="scientific">Streptomyces phaeofaciens</name>
    <dbReference type="NCBI Taxonomy" id="68254"/>
    <lineage>
        <taxon>Bacteria</taxon>
        <taxon>Bacillati</taxon>
        <taxon>Actinomycetota</taxon>
        <taxon>Actinomycetes</taxon>
        <taxon>Kitasatosporales</taxon>
        <taxon>Streptomycetaceae</taxon>
        <taxon>Streptomyces</taxon>
    </lineage>
</organism>
<proteinExistence type="predicted"/>
<sequence>MTSLDRTRTGTESSAARSYPWLPVLTTLATLATVLTLALTGNSTAAAAVAAAGVTAGGLQITVHIWR</sequence>
<dbReference type="Proteomes" id="UP000646776">
    <property type="component" value="Unassembled WGS sequence"/>
</dbReference>
<keyword evidence="3" id="KW-1185">Reference proteome</keyword>
<keyword evidence="1" id="KW-0812">Transmembrane</keyword>
<accession>A0A918HSE3</accession>
<evidence type="ECO:0000313" key="2">
    <source>
        <dbReference type="EMBL" id="GGT99062.1"/>
    </source>
</evidence>
<gene>
    <name evidence="2" type="ORF">GCM10010226_90340</name>
</gene>
<dbReference type="AlphaFoldDB" id="A0A918HSE3"/>
<keyword evidence="1" id="KW-1133">Transmembrane helix</keyword>
<dbReference type="EMBL" id="BMSA01000059">
    <property type="protein sequence ID" value="GGT99062.1"/>
    <property type="molecule type" value="Genomic_DNA"/>
</dbReference>
<feature type="transmembrane region" description="Helical" evidence="1">
    <location>
        <begin position="21"/>
        <end position="39"/>
    </location>
</feature>
<evidence type="ECO:0000313" key="3">
    <source>
        <dbReference type="Proteomes" id="UP000646776"/>
    </source>
</evidence>
<name>A0A918HSE3_9ACTN</name>
<feature type="transmembrane region" description="Helical" evidence="1">
    <location>
        <begin position="45"/>
        <end position="66"/>
    </location>
</feature>
<keyword evidence="1" id="KW-0472">Membrane</keyword>
<evidence type="ECO:0000256" key="1">
    <source>
        <dbReference type="SAM" id="Phobius"/>
    </source>
</evidence>
<dbReference type="RefSeq" id="WP_189718404.1">
    <property type="nucleotide sequence ID" value="NZ_BMSA01000059.1"/>
</dbReference>